<sequence>MVSALQNLLLWWLFPQSMLRVTDMVPSAAAVPPYRNWETVLSLSDAVTWKDGSSVGNVEAMTGDPASMTMGERVGASIRIVVAAQFGRKKTAENKATIEVFMVRLVIVAAGDKWRCPSLVN</sequence>
<comment type="caution">
    <text evidence="2">The sequence shown here is derived from an EMBL/GenBank/DDBJ whole genome shotgun (WGS) entry which is preliminary data.</text>
</comment>
<proteinExistence type="predicted"/>
<dbReference type="Proteomes" id="UP000693970">
    <property type="component" value="Unassembled WGS sequence"/>
</dbReference>
<feature type="chain" id="PRO_5039924796" evidence="1">
    <location>
        <begin position="20"/>
        <end position="121"/>
    </location>
</feature>
<reference evidence="2" key="2">
    <citation type="submission" date="2021-04" db="EMBL/GenBank/DDBJ databases">
        <authorList>
            <person name="Podell S."/>
        </authorList>
    </citation>
    <scope>NUCLEOTIDE SEQUENCE</scope>
    <source>
        <strain evidence="2">Hildebrandi</strain>
    </source>
</reference>
<protein>
    <submittedName>
        <fullName evidence="2">Uncharacterized protein</fullName>
    </submittedName>
</protein>
<gene>
    <name evidence="2" type="ORF">IV203_014077</name>
</gene>
<keyword evidence="1" id="KW-0732">Signal</keyword>
<evidence type="ECO:0000256" key="1">
    <source>
        <dbReference type="SAM" id="SignalP"/>
    </source>
</evidence>
<evidence type="ECO:0000313" key="2">
    <source>
        <dbReference type="EMBL" id="KAG7374982.1"/>
    </source>
</evidence>
<keyword evidence="3" id="KW-1185">Reference proteome</keyword>
<name>A0A9K3Q7X7_9STRA</name>
<dbReference type="EMBL" id="JAGRRH010000001">
    <property type="protein sequence ID" value="KAG7374982.1"/>
    <property type="molecule type" value="Genomic_DNA"/>
</dbReference>
<accession>A0A9K3Q7X7</accession>
<feature type="signal peptide" evidence="1">
    <location>
        <begin position="1"/>
        <end position="19"/>
    </location>
</feature>
<dbReference type="AlphaFoldDB" id="A0A9K3Q7X7"/>
<organism evidence="2 3">
    <name type="scientific">Nitzschia inconspicua</name>
    <dbReference type="NCBI Taxonomy" id="303405"/>
    <lineage>
        <taxon>Eukaryota</taxon>
        <taxon>Sar</taxon>
        <taxon>Stramenopiles</taxon>
        <taxon>Ochrophyta</taxon>
        <taxon>Bacillariophyta</taxon>
        <taxon>Bacillariophyceae</taxon>
        <taxon>Bacillariophycidae</taxon>
        <taxon>Bacillariales</taxon>
        <taxon>Bacillariaceae</taxon>
        <taxon>Nitzschia</taxon>
    </lineage>
</organism>
<evidence type="ECO:0000313" key="3">
    <source>
        <dbReference type="Proteomes" id="UP000693970"/>
    </source>
</evidence>
<reference evidence="2" key="1">
    <citation type="journal article" date="2021" name="Sci. Rep.">
        <title>Diploid genomic architecture of Nitzschia inconspicua, an elite biomass production diatom.</title>
        <authorList>
            <person name="Oliver A."/>
            <person name="Podell S."/>
            <person name="Pinowska A."/>
            <person name="Traller J.C."/>
            <person name="Smith S.R."/>
            <person name="McClure R."/>
            <person name="Beliaev A."/>
            <person name="Bohutskyi P."/>
            <person name="Hill E.A."/>
            <person name="Rabines A."/>
            <person name="Zheng H."/>
            <person name="Allen L.Z."/>
            <person name="Kuo A."/>
            <person name="Grigoriev I.V."/>
            <person name="Allen A.E."/>
            <person name="Hazlebeck D."/>
            <person name="Allen E.E."/>
        </authorList>
    </citation>
    <scope>NUCLEOTIDE SEQUENCE</scope>
    <source>
        <strain evidence="2">Hildebrandi</strain>
    </source>
</reference>